<sequence length="548" mass="61900">MDVWISARSKIRRIKCDEQKPNCKKCFSTGRTCDGYAPVAKPDDASWPCGTGIAAARPRLPPPQALTRHRARGQPSRSLAPDFDGDMIERQYINHWLPIAHGVVKIHDRESSRFWLDAVPEFGIRHQGIRHAIVALSAAHEMVERHGLGRDLSRPPGKLECFVIRQYNKAIRLVREHVDDEALASHRRFGIIVMACILFFYTEILLNQWPTAMMHILTGLRLMTNPPDDVNDIVANCERWRPFCVDIPPRAMYVTRLLCRWETTAGFLASHKRPSMTISVWRPTQRQTCAVPDAVASLEHLCEVVDKFYCEALAFLWLCAHNQDEDHPWDAATFRIQHKILQQRGHLIAELLERCRETYGILPKLDAAQAFLTYQSRWLHLRSATLCLDAVTLPLGPAYPFPADFRATKYARFEEILALARMIKIVLQRSLRASSGTGSAPDPAPNAAPAPNSGVDFGVVSALYLAATRCSDAEMTWDLFAAIRDWPWQENLWDGPALRTRLIQGAVIETALDPSETAKQLDPSSLVAQKPLEFKKAPERQRETSLVG</sequence>
<evidence type="ECO:0000256" key="3">
    <source>
        <dbReference type="ARBA" id="ARBA00023015"/>
    </source>
</evidence>
<name>A0A0N0RT64_ESCWE</name>
<keyword evidence="2" id="KW-0862">Zinc</keyword>
<dbReference type="InterPro" id="IPR001138">
    <property type="entry name" value="Zn2Cys6_DnaBD"/>
</dbReference>
<evidence type="ECO:0000313" key="10">
    <source>
        <dbReference type="Proteomes" id="UP000053831"/>
    </source>
</evidence>
<organism evidence="9 10">
    <name type="scientific">Escovopsis weberi</name>
    <dbReference type="NCBI Taxonomy" id="150374"/>
    <lineage>
        <taxon>Eukaryota</taxon>
        <taxon>Fungi</taxon>
        <taxon>Dikarya</taxon>
        <taxon>Ascomycota</taxon>
        <taxon>Pezizomycotina</taxon>
        <taxon>Sordariomycetes</taxon>
        <taxon>Hypocreomycetidae</taxon>
        <taxon>Hypocreales</taxon>
        <taxon>Hypocreaceae</taxon>
        <taxon>Escovopsis</taxon>
    </lineage>
</organism>
<feature type="transmembrane region" description="Helical" evidence="8">
    <location>
        <begin position="189"/>
        <end position="206"/>
    </location>
</feature>
<dbReference type="SUPFAM" id="SSF57701">
    <property type="entry name" value="Zn2/Cys6 DNA-binding domain"/>
    <property type="match status" value="1"/>
</dbReference>
<evidence type="ECO:0000256" key="1">
    <source>
        <dbReference type="ARBA" id="ARBA00022723"/>
    </source>
</evidence>
<keyword evidence="8" id="KW-0472">Membrane</keyword>
<dbReference type="Proteomes" id="UP000053831">
    <property type="component" value="Unassembled WGS sequence"/>
</dbReference>
<keyword evidence="4" id="KW-0238">DNA-binding</keyword>
<reference evidence="9 10" key="1">
    <citation type="submission" date="2015-07" db="EMBL/GenBank/DDBJ databases">
        <title>The genome of the fungus Escovopsis weberi, a specialized disease agent of ant agriculture.</title>
        <authorList>
            <person name="de Man T.J."/>
            <person name="Stajich J.E."/>
            <person name="Kubicek C.P."/>
            <person name="Chenthamara K."/>
            <person name="Atanasova L."/>
            <person name="Druzhinina I.S."/>
            <person name="Birnbaum S."/>
            <person name="Barribeau S.M."/>
            <person name="Teiling C."/>
            <person name="Suen G."/>
            <person name="Currie C."/>
            <person name="Gerardo N.M."/>
        </authorList>
    </citation>
    <scope>NUCLEOTIDE SEQUENCE [LARGE SCALE GENOMIC DNA]</scope>
</reference>
<dbReference type="PANTHER" id="PTHR36206:SF13">
    <property type="entry name" value="TRANSCRIPTIONAL REGULATORY PROTEIN MOC3"/>
    <property type="match status" value="1"/>
</dbReference>
<dbReference type="EMBL" id="LGSR01000022">
    <property type="protein sequence ID" value="KOS18353.1"/>
    <property type="molecule type" value="Genomic_DNA"/>
</dbReference>
<evidence type="ECO:0000256" key="6">
    <source>
        <dbReference type="ARBA" id="ARBA00023242"/>
    </source>
</evidence>
<evidence type="ECO:0000256" key="8">
    <source>
        <dbReference type="SAM" id="Phobius"/>
    </source>
</evidence>
<dbReference type="AlphaFoldDB" id="A0A0N0RT64"/>
<dbReference type="GO" id="GO:0008270">
    <property type="term" value="F:zinc ion binding"/>
    <property type="evidence" value="ECO:0007669"/>
    <property type="project" value="InterPro"/>
</dbReference>
<keyword evidence="8" id="KW-1133">Transmembrane helix</keyword>
<accession>A0A0N0RT64</accession>
<dbReference type="GO" id="GO:0003677">
    <property type="term" value="F:DNA binding"/>
    <property type="evidence" value="ECO:0007669"/>
    <property type="project" value="UniProtKB-KW"/>
</dbReference>
<keyword evidence="10" id="KW-1185">Reference proteome</keyword>
<comment type="caution">
    <text evidence="9">The sequence shown here is derived from an EMBL/GenBank/DDBJ whole genome shotgun (WGS) entry which is preliminary data.</text>
</comment>
<evidence type="ECO:0000256" key="4">
    <source>
        <dbReference type="ARBA" id="ARBA00023125"/>
    </source>
</evidence>
<keyword evidence="5" id="KW-0804">Transcription</keyword>
<dbReference type="InterPro" id="IPR036864">
    <property type="entry name" value="Zn2-C6_fun-type_DNA-bd_sf"/>
</dbReference>
<keyword evidence="8" id="KW-0812">Transmembrane</keyword>
<gene>
    <name evidence="9" type="ORF">ESCO_003181</name>
</gene>
<keyword evidence="1" id="KW-0479">Metal-binding</keyword>
<evidence type="ECO:0008006" key="11">
    <source>
        <dbReference type="Google" id="ProtNLM"/>
    </source>
</evidence>
<protein>
    <recommendedName>
        <fullName evidence="11">Zn(2)-C6 fungal-type domain-containing protein</fullName>
    </recommendedName>
</protein>
<evidence type="ECO:0000256" key="2">
    <source>
        <dbReference type="ARBA" id="ARBA00022833"/>
    </source>
</evidence>
<evidence type="ECO:0000256" key="7">
    <source>
        <dbReference type="SAM" id="MobiDB-lite"/>
    </source>
</evidence>
<dbReference type="OrthoDB" id="3145928at2759"/>
<evidence type="ECO:0000313" key="9">
    <source>
        <dbReference type="EMBL" id="KOS18353.1"/>
    </source>
</evidence>
<dbReference type="InterPro" id="IPR052360">
    <property type="entry name" value="Transcr_Regulatory_Proteins"/>
</dbReference>
<dbReference type="STRING" id="150374.A0A0N0RT64"/>
<feature type="region of interest" description="Disordered" evidence="7">
    <location>
        <begin position="58"/>
        <end position="81"/>
    </location>
</feature>
<dbReference type="GO" id="GO:0000981">
    <property type="term" value="F:DNA-binding transcription factor activity, RNA polymerase II-specific"/>
    <property type="evidence" value="ECO:0007669"/>
    <property type="project" value="InterPro"/>
</dbReference>
<dbReference type="PANTHER" id="PTHR36206">
    <property type="entry name" value="ASPERCRYPTIN BIOSYNTHESIS CLUSTER-SPECIFIC TRANSCRIPTION REGULATOR ATNN-RELATED"/>
    <property type="match status" value="1"/>
</dbReference>
<proteinExistence type="predicted"/>
<keyword evidence="6" id="KW-0539">Nucleus</keyword>
<keyword evidence="3" id="KW-0805">Transcription regulation</keyword>
<evidence type="ECO:0000256" key="5">
    <source>
        <dbReference type="ARBA" id="ARBA00023163"/>
    </source>
</evidence>
<feature type="region of interest" description="Disordered" evidence="7">
    <location>
        <begin position="514"/>
        <end position="548"/>
    </location>
</feature>
<dbReference type="CDD" id="cd00067">
    <property type="entry name" value="GAL4"/>
    <property type="match status" value="1"/>
</dbReference>
<feature type="compositionally biased region" description="Basic and acidic residues" evidence="7">
    <location>
        <begin position="532"/>
        <end position="548"/>
    </location>
</feature>